<reference evidence="7" key="1">
    <citation type="submission" date="2013-02" db="EMBL/GenBank/DDBJ databases">
        <authorList>
            <person name="Hughes D."/>
        </authorList>
    </citation>
    <scope>NUCLEOTIDE SEQUENCE</scope>
    <source>
        <strain>Durham</strain>
        <strain evidence="7">NC isolate 2 -- Noor lab</strain>
    </source>
</reference>
<dbReference type="OMA" id="HIMLITR"/>
<dbReference type="HOGENOM" id="CLU_032862_2_1_1"/>
<organism evidence="6 7">
    <name type="scientific">Megaselia scalaris</name>
    <name type="common">Humpbacked fly</name>
    <name type="synonym">Phora scalaris</name>
    <dbReference type="NCBI Taxonomy" id="36166"/>
    <lineage>
        <taxon>Eukaryota</taxon>
        <taxon>Metazoa</taxon>
        <taxon>Ecdysozoa</taxon>
        <taxon>Arthropoda</taxon>
        <taxon>Hexapoda</taxon>
        <taxon>Insecta</taxon>
        <taxon>Pterygota</taxon>
        <taxon>Neoptera</taxon>
        <taxon>Endopterygota</taxon>
        <taxon>Diptera</taxon>
        <taxon>Brachycera</taxon>
        <taxon>Muscomorpha</taxon>
        <taxon>Platypezoidea</taxon>
        <taxon>Phoridae</taxon>
        <taxon>Megaseliini</taxon>
        <taxon>Megaselia</taxon>
    </lineage>
</organism>
<reference evidence="6" key="2">
    <citation type="submission" date="2015-06" db="UniProtKB">
        <authorList>
            <consortium name="EnsemblMetazoa"/>
        </authorList>
    </citation>
    <scope>IDENTIFICATION</scope>
</reference>
<accession>T1H3X4</accession>
<name>T1H3X4_MEGSC</name>
<dbReference type="InterPro" id="IPR029069">
    <property type="entry name" value="HotDog_dom_sf"/>
</dbReference>
<dbReference type="Gene3D" id="3.10.129.10">
    <property type="entry name" value="Hotdog Thioesterase"/>
    <property type="match status" value="1"/>
</dbReference>
<dbReference type="PANTHER" id="PTHR12655">
    <property type="entry name" value="ACYL-COA THIOESTERASE"/>
    <property type="match status" value="1"/>
</dbReference>
<keyword evidence="4" id="KW-0809">Transit peptide</keyword>
<dbReference type="EnsemblMetazoa" id="MESCA010971-RA">
    <property type="protein sequence ID" value="MESCA010971-PA"/>
    <property type="gene ID" value="MESCA010971"/>
</dbReference>
<sequence length="311" mass="35494">FQKIIQPKSLKIFQYKSFSNDIPRPENLATAGTMSDVYEKILKRLGAEPGYREVPQSREHLLQYQPAAEDLPARTMADSFASAIIPLSSSKNLQDKYVNWLGYARLGKLIQDMDGFAVWVCQQHLLIPNLDESIHLPYTFVTILVDRIDFDAFRPKGTTDIRLSGHVSWVGRSSMEVVVWLEQEFEGKYKKITRALFLMAARNATNTGPAPINPLVPGNDKEKEILAGGEKRKQLRLESQNQSLLKVVPNSYEQALMHDLFIRTTSKETIQLNKRMLPDNSKWMKHCSNSNTIPCFSEYRNAQKPFSEDSL</sequence>
<dbReference type="GO" id="GO:0047617">
    <property type="term" value="F:fatty acyl-CoA hydrolase activity"/>
    <property type="evidence" value="ECO:0007669"/>
    <property type="project" value="TreeGrafter"/>
</dbReference>
<evidence type="ECO:0000256" key="4">
    <source>
        <dbReference type="ARBA" id="ARBA00022946"/>
    </source>
</evidence>
<evidence type="ECO:0000256" key="3">
    <source>
        <dbReference type="ARBA" id="ARBA00022801"/>
    </source>
</evidence>
<dbReference type="EMBL" id="CAQQ02193839">
    <property type="status" value="NOT_ANNOTATED_CDS"/>
    <property type="molecule type" value="Genomic_DNA"/>
</dbReference>
<dbReference type="PANTHER" id="PTHR12655:SF0">
    <property type="entry name" value="ACYL-COENZYME A THIOESTERASE 9, MITOCHONDRIAL"/>
    <property type="match status" value="1"/>
</dbReference>
<proteinExistence type="inferred from homology"/>
<dbReference type="CDD" id="cd03442">
    <property type="entry name" value="BFIT_BACH"/>
    <property type="match status" value="1"/>
</dbReference>
<dbReference type="GO" id="GO:0005739">
    <property type="term" value="C:mitochondrion"/>
    <property type="evidence" value="ECO:0007669"/>
    <property type="project" value="TreeGrafter"/>
</dbReference>
<feature type="domain" description="HotDog ACOT-type" evidence="5">
    <location>
        <begin position="83"/>
        <end position="205"/>
    </location>
</feature>
<evidence type="ECO:0000256" key="1">
    <source>
        <dbReference type="ARBA" id="ARBA00010458"/>
    </source>
</evidence>
<dbReference type="AlphaFoldDB" id="T1H3X4"/>
<evidence type="ECO:0000313" key="6">
    <source>
        <dbReference type="EnsemblMetazoa" id="MESCA010971-PA"/>
    </source>
</evidence>
<evidence type="ECO:0000259" key="5">
    <source>
        <dbReference type="PROSITE" id="PS51770"/>
    </source>
</evidence>
<dbReference type="STRING" id="36166.T1H3X4"/>
<protein>
    <recommendedName>
        <fullName evidence="5">HotDog ACOT-type domain-containing protein</fullName>
    </recommendedName>
</protein>
<dbReference type="GO" id="GO:0006637">
    <property type="term" value="P:acyl-CoA metabolic process"/>
    <property type="evidence" value="ECO:0007669"/>
    <property type="project" value="TreeGrafter"/>
</dbReference>
<dbReference type="FunFam" id="3.10.129.10:FF:000051">
    <property type="entry name" value="Acyl-coa thioesterase"/>
    <property type="match status" value="1"/>
</dbReference>
<comment type="similarity">
    <text evidence="1">Belongs to the acyl coenzyme A hydrolase family.</text>
</comment>
<keyword evidence="3" id="KW-0378">Hydrolase</keyword>
<keyword evidence="2" id="KW-0677">Repeat</keyword>
<dbReference type="PROSITE" id="PS51770">
    <property type="entry name" value="HOTDOG_ACOT"/>
    <property type="match status" value="1"/>
</dbReference>
<evidence type="ECO:0000256" key="2">
    <source>
        <dbReference type="ARBA" id="ARBA00022737"/>
    </source>
</evidence>
<dbReference type="SUPFAM" id="SSF54637">
    <property type="entry name" value="Thioesterase/thiol ester dehydrase-isomerase"/>
    <property type="match status" value="1"/>
</dbReference>
<dbReference type="Proteomes" id="UP000015102">
    <property type="component" value="Unassembled WGS sequence"/>
</dbReference>
<dbReference type="InterPro" id="IPR033120">
    <property type="entry name" value="HOTDOG_ACOT"/>
</dbReference>
<keyword evidence="7" id="KW-1185">Reference proteome</keyword>
<evidence type="ECO:0000313" key="7">
    <source>
        <dbReference type="Proteomes" id="UP000015102"/>
    </source>
</evidence>